<feature type="domain" description="Nudix hydrolase" evidence="8">
    <location>
        <begin position="42"/>
        <end position="174"/>
    </location>
</feature>
<dbReference type="Pfam" id="PF00293">
    <property type="entry name" value="NUDIX"/>
    <property type="match status" value="1"/>
</dbReference>
<dbReference type="InterPro" id="IPR015797">
    <property type="entry name" value="NUDIX_hydrolase-like_dom_sf"/>
</dbReference>
<protein>
    <recommendedName>
        <fullName evidence="4">GDP-mannose pyrophosphatase</fullName>
    </recommendedName>
    <alternativeName>
        <fullName evidence="6">GDP-mannose hydrolase</fullName>
    </alternativeName>
    <alternativeName>
        <fullName evidence="7">GDPMK</fullName>
    </alternativeName>
</protein>
<comment type="similarity">
    <text evidence="3">Belongs to the Nudix hydrolase family. NudK subfamily.</text>
</comment>
<reference evidence="10" key="1">
    <citation type="journal article" date="2019" name="Int. J. Syst. Evol. Microbiol.">
        <title>The Global Catalogue of Microorganisms (GCM) 10K type strain sequencing project: providing services to taxonomists for standard genome sequencing and annotation.</title>
        <authorList>
            <consortium name="The Broad Institute Genomics Platform"/>
            <consortium name="The Broad Institute Genome Sequencing Center for Infectious Disease"/>
            <person name="Wu L."/>
            <person name="Ma J."/>
        </authorList>
    </citation>
    <scope>NUCLEOTIDE SEQUENCE [LARGE SCALE GENOMIC DNA]</scope>
    <source>
        <strain evidence="10">JCM 17498</strain>
    </source>
</reference>
<evidence type="ECO:0000256" key="2">
    <source>
        <dbReference type="ARBA" id="ARBA00001946"/>
    </source>
</evidence>
<dbReference type="CDD" id="cd24161">
    <property type="entry name" value="NUDIX_ADPRase_Ndx2"/>
    <property type="match status" value="1"/>
</dbReference>
<dbReference type="RefSeq" id="WP_344693829.1">
    <property type="nucleotide sequence ID" value="NZ_BAABBF010000006.1"/>
</dbReference>
<dbReference type="PANTHER" id="PTHR11839">
    <property type="entry name" value="UDP/ADP-SUGAR PYROPHOSPHATASE"/>
    <property type="match status" value="1"/>
</dbReference>
<keyword evidence="10" id="KW-1185">Reference proteome</keyword>
<evidence type="ECO:0000313" key="9">
    <source>
        <dbReference type="EMBL" id="GAA3716196.1"/>
    </source>
</evidence>
<dbReference type="PANTHER" id="PTHR11839:SF18">
    <property type="entry name" value="NUDIX HYDROLASE DOMAIN-CONTAINING PROTEIN"/>
    <property type="match status" value="1"/>
</dbReference>
<name>A0ABP7E9N2_9SPHN</name>
<evidence type="ECO:0000256" key="6">
    <source>
        <dbReference type="ARBA" id="ARBA00032162"/>
    </source>
</evidence>
<evidence type="ECO:0000256" key="4">
    <source>
        <dbReference type="ARBA" id="ARBA00016377"/>
    </source>
</evidence>
<evidence type="ECO:0000256" key="3">
    <source>
        <dbReference type="ARBA" id="ARBA00007275"/>
    </source>
</evidence>
<comment type="caution">
    <text evidence="9">The sequence shown here is derived from an EMBL/GenBank/DDBJ whole genome shotgun (WGS) entry which is preliminary data.</text>
</comment>
<dbReference type="Gene3D" id="3.90.79.10">
    <property type="entry name" value="Nucleoside Triphosphate Pyrophosphohydrolase"/>
    <property type="match status" value="1"/>
</dbReference>
<dbReference type="SUPFAM" id="SSF55811">
    <property type="entry name" value="Nudix"/>
    <property type="match status" value="1"/>
</dbReference>
<dbReference type="GO" id="GO:0016787">
    <property type="term" value="F:hydrolase activity"/>
    <property type="evidence" value="ECO:0007669"/>
    <property type="project" value="UniProtKB-KW"/>
</dbReference>
<gene>
    <name evidence="9" type="ORF">GCM10022268_25850</name>
</gene>
<accession>A0ABP7E9N2</accession>
<sequence length="184" mass="20520">MTDTPPEITTIGSRIAYRNRWLQVREDEVQRADGSRGIYGVIEKPDFAVIVPVEADGSLHLVEQYRYPVGGRYWELPQGAWEQAPEADPIDLARGELREETGLVAGRMVHLGHLFLAAGFANQGYHVFLAEDLTRTETALEVEEQGLVTRAFPRAEVIDMIRTGRIKDATTVAALSLVDLHQPI</sequence>
<comment type="catalytic activity">
    <reaction evidence="1">
        <text>GDP-alpha-D-mannose + H2O = alpha-D-mannose 1-phosphate + GMP + 2 H(+)</text>
        <dbReference type="Rhea" id="RHEA:27978"/>
        <dbReference type="ChEBI" id="CHEBI:15377"/>
        <dbReference type="ChEBI" id="CHEBI:15378"/>
        <dbReference type="ChEBI" id="CHEBI:57527"/>
        <dbReference type="ChEBI" id="CHEBI:58115"/>
        <dbReference type="ChEBI" id="CHEBI:58409"/>
    </reaction>
</comment>
<comment type="cofactor">
    <cofactor evidence="2">
        <name>Mg(2+)</name>
        <dbReference type="ChEBI" id="CHEBI:18420"/>
    </cofactor>
</comment>
<keyword evidence="5 9" id="KW-0378">Hydrolase</keyword>
<evidence type="ECO:0000256" key="5">
    <source>
        <dbReference type="ARBA" id="ARBA00022801"/>
    </source>
</evidence>
<evidence type="ECO:0000259" key="8">
    <source>
        <dbReference type="PROSITE" id="PS51462"/>
    </source>
</evidence>
<evidence type="ECO:0000256" key="7">
    <source>
        <dbReference type="ARBA" id="ARBA00032272"/>
    </source>
</evidence>
<dbReference type="InterPro" id="IPR000086">
    <property type="entry name" value="NUDIX_hydrolase_dom"/>
</dbReference>
<organism evidence="9 10">
    <name type="scientific">Sphingomonas cynarae</name>
    <dbReference type="NCBI Taxonomy" id="930197"/>
    <lineage>
        <taxon>Bacteria</taxon>
        <taxon>Pseudomonadati</taxon>
        <taxon>Pseudomonadota</taxon>
        <taxon>Alphaproteobacteria</taxon>
        <taxon>Sphingomonadales</taxon>
        <taxon>Sphingomonadaceae</taxon>
        <taxon>Sphingomonas</taxon>
    </lineage>
</organism>
<proteinExistence type="inferred from homology"/>
<evidence type="ECO:0000313" key="10">
    <source>
        <dbReference type="Proteomes" id="UP001500523"/>
    </source>
</evidence>
<evidence type="ECO:0000256" key="1">
    <source>
        <dbReference type="ARBA" id="ARBA00000847"/>
    </source>
</evidence>
<dbReference type="PROSITE" id="PS51462">
    <property type="entry name" value="NUDIX"/>
    <property type="match status" value="1"/>
</dbReference>
<dbReference type="Proteomes" id="UP001500523">
    <property type="component" value="Unassembled WGS sequence"/>
</dbReference>
<dbReference type="EMBL" id="BAABBF010000006">
    <property type="protein sequence ID" value="GAA3716196.1"/>
    <property type="molecule type" value="Genomic_DNA"/>
</dbReference>